<sequence>MPCIPKDRKVIAKVEPLGLYEQILLQPLHHYKLPAADFTPHQRQEAIKQLRQRHYEWLPKKKAKLLPLPLIDCISDPFPPLIDRLGPPVGLQDYKPVPSNLHFRKTKVLSHIKEYKNLFAPTVDRLTPLIKKALVDDHILEDVKGRINA</sequence>
<gene>
    <name evidence="1" type="ORF">NUW54_g3480</name>
</gene>
<protein>
    <submittedName>
        <fullName evidence="1">Uncharacterized protein</fullName>
    </submittedName>
</protein>
<proteinExistence type="predicted"/>
<comment type="caution">
    <text evidence="1">The sequence shown here is derived from an EMBL/GenBank/DDBJ whole genome shotgun (WGS) entry which is preliminary data.</text>
</comment>
<name>A0ACC1Q370_9APHY</name>
<accession>A0ACC1Q370</accession>
<evidence type="ECO:0000313" key="2">
    <source>
        <dbReference type="Proteomes" id="UP001144978"/>
    </source>
</evidence>
<dbReference type="Proteomes" id="UP001144978">
    <property type="component" value="Unassembled WGS sequence"/>
</dbReference>
<dbReference type="EMBL" id="JANSHE010000730">
    <property type="protein sequence ID" value="KAJ3007623.1"/>
    <property type="molecule type" value="Genomic_DNA"/>
</dbReference>
<keyword evidence="2" id="KW-1185">Reference proteome</keyword>
<reference evidence="1" key="1">
    <citation type="submission" date="2022-08" db="EMBL/GenBank/DDBJ databases">
        <title>Genome Sequence of Pycnoporus sanguineus.</title>
        <authorList>
            <person name="Buettner E."/>
        </authorList>
    </citation>
    <scope>NUCLEOTIDE SEQUENCE</scope>
    <source>
        <strain evidence="1">CG-C14</strain>
    </source>
</reference>
<organism evidence="1 2">
    <name type="scientific">Trametes sanguinea</name>
    <dbReference type="NCBI Taxonomy" id="158606"/>
    <lineage>
        <taxon>Eukaryota</taxon>
        <taxon>Fungi</taxon>
        <taxon>Dikarya</taxon>
        <taxon>Basidiomycota</taxon>
        <taxon>Agaricomycotina</taxon>
        <taxon>Agaricomycetes</taxon>
        <taxon>Polyporales</taxon>
        <taxon>Polyporaceae</taxon>
        <taxon>Trametes</taxon>
    </lineage>
</organism>
<evidence type="ECO:0000313" key="1">
    <source>
        <dbReference type="EMBL" id="KAJ3007623.1"/>
    </source>
</evidence>